<dbReference type="Proteomes" id="UP000198584">
    <property type="component" value="Unassembled WGS sequence"/>
</dbReference>
<dbReference type="EMBL" id="FNQR01000009">
    <property type="protein sequence ID" value="SEA87165.1"/>
    <property type="molecule type" value="Genomic_DNA"/>
</dbReference>
<dbReference type="PANTHER" id="PTHR11573:SF6">
    <property type="entry name" value="RIBONUCLEOSIDE-DIPHOSPHATE REDUCTASE LARGE SUBUNIT"/>
    <property type="match status" value="1"/>
</dbReference>
<accession>A0A1H4EQ25</accession>
<evidence type="ECO:0000256" key="3">
    <source>
        <dbReference type="ARBA" id="ARBA00023002"/>
    </source>
</evidence>
<reference evidence="8 9" key="1">
    <citation type="submission" date="2016-10" db="EMBL/GenBank/DDBJ databases">
        <authorList>
            <person name="de Groot N.N."/>
        </authorList>
    </citation>
    <scope>NUCLEOTIDE SEQUENCE [LARGE SCALE GENOMIC DNA]</scope>
    <source>
        <strain evidence="8 9">CCM7597</strain>
    </source>
</reference>
<keyword evidence="4 6" id="KW-0215">Deoxyribonucleotide synthesis</keyword>
<dbReference type="PANTHER" id="PTHR11573">
    <property type="entry name" value="RIBONUCLEOSIDE-DIPHOSPHATE REDUCTASE LARGE CHAIN"/>
    <property type="match status" value="1"/>
</dbReference>
<evidence type="ECO:0000259" key="7">
    <source>
        <dbReference type="PROSITE" id="PS00089"/>
    </source>
</evidence>
<keyword evidence="3 6" id="KW-0560">Oxidoreductase</keyword>
<dbReference type="GO" id="GO:0005524">
    <property type="term" value="F:ATP binding"/>
    <property type="evidence" value="ECO:0007669"/>
    <property type="project" value="InterPro"/>
</dbReference>
<dbReference type="Gene3D" id="3.20.70.20">
    <property type="match status" value="1"/>
</dbReference>
<dbReference type="PRINTS" id="PR01183">
    <property type="entry name" value="RIBORDTASEM1"/>
</dbReference>
<dbReference type="NCBIfam" id="NF006665">
    <property type="entry name" value="PRK09209.1"/>
    <property type="match status" value="1"/>
</dbReference>
<dbReference type="RefSeq" id="WP_245728962.1">
    <property type="nucleotide sequence ID" value="NZ_FNQR01000009.1"/>
</dbReference>
<evidence type="ECO:0000313" key="9">
    <source>
        <dbReference type="Proteomes" id="UP000198584"/>
    </source>
</evidence>
<dbReference type="EC" id="1.17.4.1" evidence="2 6"/>
<dbReference type="SUPFAM" id="SSF48168">
    <property type="entry name" value="R1 subunit of ribonucleotide reductase, N-terminal domain"/>
    <property type="match status" value="1"/>
</dbReference>
<dbReference type="UniPathway" id="UPA00326"/>
<dbReference type="FunFam" id="3.20.70.20:FF:000014">
    <property type="entry name" value="Ribonucleoside-diphosphate reductase"/>
    <property type="match status" value="1"/>
</dbReference>
<gene>
    <name evidence="8" type="ORF">SAMN05421743_109183</name>
</gene>
<dbReference type="GO" id="GO:0009263">
    <property type="term" value="P:deoxyribonucleotide biosynthetic process"/>
    <property type="evidence" value="ECO:0007669"/>
    <property type="project" value="UniProtKB-KW"/>
</dbReference>
<dbReference type="CDD" id="cd01679">
    <property type="entry name" value="RNR_I"/>
    <property type="match status" value="1"/>
</dbReference>
<dbReference type="GO" id="GO:0005971">
    <property type="term" value="C:ribonucleoside-diphosphate reductase complex"/>
    <property type="evidence" value="ECO:0007669"/>
    <property type="project" value="TreeGrafter"/>
</dbReference>
<evidence type="ECO:0000256" key="1">
    <source>
        <dbReference type="ARBA" id="ARBA00010406"/>
    </source>
</evidence>
<evidence type="ECO:0000256" key="6">
    <source>
        <dbReference type="RuleBase" id="RU003410"/>
    </source>
</evidence>
<proteinExistence type="inferred from homology"/>
<dbReference type="InterPro" id="IPR008926">
    <property type="entry name" value="RNR_R1-su_N"/>
</dbReference>
<dbReference type="InterPro" id="IPR013509">
    <property type="entry name" value="RNR_lsu_N"/>
</dbReference>
<dbReference type="InterPro" id="IPR013346">
    <property type="entry name" value="NrdE_NrdA_C"/>
</dbReference>
<dbReference type="GO" id="GO:0004748">
    <property type="term" value="F:ribonucleoside-diphosphate reductase activity, thioredoxin disulfide as acceptor"/>
    <property type="evidence" value="ECO:0007669"/>
    <property type="project" value="UniProtKB-EC"/>
</dbReference>
<evidence type="ECO:0000256" key="4">
    <source>
        <dbReference type="ARBA" id="ARBA00023116"/>
    </source>
</evidence>
<name>A0A1H4EQ25_9BACI</name>
<evidence type="ECO:0000256" key="2">
    <source>
        <dbReference type="ARBA" id="ARBA00012274"/>
    </source>
</evidence>
<comment type="catalytic activity">
    <reaction evidence="5 6">
        <text>a 2'-deoxyribonucleoside 5'-diphosphate + [thioredoxin]-disulfide + H2O = a ribonucleoside 5'-diphosphate + [thioredoxin]-dithiol</text>
        <dbReference type="Rhea" id="RHEA:23252"/>
        <dbReference type="Rhea" id="RHEA-COMP:10698"/>
        <dbReference type="Rhea" id="RHEA-COMP:10700"/>
        <dbReference type="ChEBI" id="CHEBI:15377"/>
        <dbReference type="ChEBI" id="CHEBI:29950"/>
        <dbReference type="ChEBI" id="CHEBI:50058"/>
        <dbReference type="ChEBI" id="CHEBI:57930"/>
        <dbReference type="ChEBI" id="CHEBI:73316"/>
        <dbReference type="EC" id="1.17.4.1"/>
    </reaction>
</comment>
<evidence type="ECO:0000256" key="5">
    <source>
        <dbReference type="ARBA" id="ARBA00047754"/>
    </source>
</evidence>
<dbReference type="PROSITE" id="PS00089">
    <property type="entry name" value="RIBORED_LARGE"/>
    <property type="match status" value="1"/>
</dbReference>
<dbReference type="InterPro" id="IPR039718">
    <property type="entry name" value="Rrm1"/>
</dbReference>
<dbReference type="Pfam" id="PF00317">
    <property type="entry name" value="Ribonuc_red_lgN"/>
    <property type="match status" value="1"/>
</dbReference>
<comment type="similarity">
    <text evidence="1 6">Belongs to the ribonucleoside diphosphate reductase large chain family.</text>
</comment>
<dbReference type="NCBIfam" id="TIGR02506">
    <property type="entry name" value="NrdE_NrdA"/>
    <property type="match status" value="1"/>
</dbReference>
<organism evidence="8 9">
    <name type="scientific">Thalassobacillus cyri</name>
    <dbReference type="NCBI Taxonomy" id="571932"/>
    <lineage>
        <taxon>Bacteria</taxon>
        <taxon>Bacillati</taxon>
        <taxon>Bacillota</taxon>
        <taxon>Bacilli</taxon>
        <taxon>Bacillales</taxon>
        <taxon>Bacillaceae</taxon>
        <taxon>Thalassobacillus</taxon>
    </lineage>
</organism>
<dbReference type="STRING" id="571932.SAMN05421743_109183"/>
<sequence length="743" mass="85428">MEQTYAPHHIDWNSWLKARENSFPHLDLNPIKERLTTIDTISNSEQANHLILESLALIDEQNPDWTYFAAELQLENMYRTAANNRNNTAPYRDFHQMITRMIDEGIYHPNLLDTYTISEITDLEQAILPERDKLFTYIGLKTLHDRYLAKDKQDRLFELPQERFMIIAMTLMEKEKKSQRLLLIKEAYWALSSLYMTVATPTLANAGKSYGQLSSCFIDTIDDSLQSIFDSNTDTANLSKHGGGIGVYLGKIRGRGSDIKGFSGVSSGVIPWMKQLNNTAVSVDQLGQRQGAIAVYLDIWHKDIFSFLDARLNNGDERQRTHDLFSGVCIPDIFMEAVEARDDWYLFDPHEVKEIMGFFLEDFYDENKGEGSFREKYQACINHPALSKKCVPAIEIMKRIMVSQLETGTPYMFYRDEVNRQNPNSHAGMIYCSNLCTEITQNQSPTIQEEQYVKDGKLHIVRDPGDFVVCNLSSINLGKAVPDDVLERLVPIQVRMLDNVIDQNTIPVMQAKLTNQKYRSIGLGTFGWAHLLALKQIKWESEEAVHYTHEVYEKIAYYTIQASMDLAREKGSYPAFQRSDWESGEYFTKRDLRSNSKIDWDNLQRDVSEHGIRNGYLMAIAPNSSTSLIAGSTASIDPIFKKFYSEEKKDYKIPVTAPDLSPETYWYYKAAHEIDQHTSIEQNSARQKYIDQSISFNFYVKNTIKAKELLHLHLSAWKSGLKTTYYTRSTSSQQDFECESCSS</sequence>
<comment type="function">
    <text evidence="6">Provides the precursors necessary for DNA synthesis. Catalyzes the biosynthesis of deoxyribonucleotides from the corresponding ribonucleotides.</text>
</comment>
<dbReference type="Pfam" id="PF02867">
    <property type="entry name" value="Ribonuc_red_lgC"/>
    <property type="match status" value="1"/>
</dbReference>
<dbReference type="AlphaFoldDB" id="A0A1H4EQ25"/>
<keyword evidence="9" id="KW-1185">Reference proteome</keyword>
<dbReference type="InterPro" id="IPR000788">
    <property type="entry name" value="RNR_lg_C"/>
</dbReference>
<evidence type="ECO:0000313" key="8">
    <source>
        <dbReference type="EMBL" id="SEA87165.1"/>
    </source>
</evidence>
<feature type="domain" description="Ribonucleotide reductase large subunit" evidence="7">
    <location>
        <begin position="600"/>
        <end position="622"/>
    </location>
</feature>
<protein>
    <recommendedName>
        <fullName evidence="2 6">Ribonucleoside-diphosphate reductase</fullName>
        <ecNumber evidence="2 6">1.17.4.1</ecNumber>
    </recommendedName>
</protein>
<dbReference type="SUPFAM" id="SSF51998">
    <property type="entry name" value="PFL-like glycyl radical enzymes"/>
    <property type="match status" value="1"/>
</dbReference>